<keyword evidence="9" id="KW-0997">Cell inner membrane</keyword>
<evidence type="ECO:0000256" key="1">
    <source>
        <dbReference type="ARBA" id="ARBA00004651"/>
    </source>
</evidence>
<keyword evidence="6 9" id="KW-1133">Transmembrane helix</keyword>
<feature type="transmembrane region" description="Helical" evidence="9">
    <location>
        <begin position="14"/>
        <end position="33"/>
    </location>
</feature>
<dbReference type="HOGENOM" id="CLU_019563_1_1_12"/>
<keyword evidence="5 9" id="KW-0812">Transmembrane</keyword>
<dbReference type="PANTHER" id="PTHR38686">
    <property type="entry name" value="APOLIPOPROTEIN N-ACYLTRANSFERASE"/>
    <property type="match status" value="1"/>
</dbReference>
<dbReference type="Proteomes" id="UP000006546">
    <property type="component" value="Chromosome"/>
</dbReference>
<organism evidence="11 12">
    <name type="scientific">Treponema brennaborense (strain DSM 12168 / CIP 105900 / DD5/3)</name>
    <dbReference type="NCBI Taxonomy" id="906968"/>
    <lineage>
        <taxon>Bacteria</taxon>
        <taxon>Pseudomonadati</taxon>
        <taxon>Spirochaetota</taxon>
        <taxon>Spirochaetia</taxon>
        <taxon>Spirochaetales</taxon>
        <taxon>Treponemataceae</taxon>
        <taxon>Treponema</taxon>
    </lineage>
</organism>
<feature type="transmembrane region" description="Helical" evidence="9">
    <location>
        <begin position="92"/>
        <end position="112"/>
    </location>
</feature>
<evidence type="ECO:0000256" key="3">
    <source>
        <dbReference type="ARBA" id="ARBA00022475"/>
    </source>
</evidence>
<keyword evidence="8 9" id="KW-0012">Acyltransferase</keyword>
<evidence type="ECO:0000256" key="9">
    <source>
        <dbReference type="HAMAP-Rule" id="MF_01148"/>
    </source>
</evidence>
<dbReference type="HAMAP" id="MF_01148">
    <property type="entry name" value="Lnt"/>
    <property type="match status" value="1"/>
</dbReference>
<evidence type="ECO:0000256" key="5">
    <source>
        <dbReference type="ARBA" id="ARBA00022692"/>
    </source>
</evidence>
<feature type="domain" description="CN hydrolase" evidence="10">
    <location>
        <begin position="244"/>
        <end position="513"/>
    </location>
</feature>
<evidence type="ECO:0000256" key="2">
    <source>
        <dbReference type="ARBA" id="ARBA00010065"/>
    </source>
</evidence>
<feature type="transmembrane region" description="Helical" evidence="9">
    <location>
        <begin position="39"/>
        <end position="59"/>
    </location>
</feature>
<comment type="pathway">
    <text evidence="9">Protein modification; lipoprotein biosynthesis (N-acyl transfer).</text>
</comment>
<sequence length="565" mass="63020">MAITNRIACSDRKIQRVVMPFGLLVSAVILFALPQPNLFTVQGFPVLAYVAFIPVFLLVRLVSWKTVWLYGLLYGVGSYCLFTYWLATFHPMGIFVISFMYGFYLMLTFPLLKAADSLFPKRGWLVQWVVWCGYEYVKTLGFAGFHYGVTAYTHWRWTPLIQCADIAGVWGLNALIVFTSAWCTAVIVQANRTAAGGGFRAAVRMIPAAVKTHALSACLWCAVFVAVLVYGFVSPVDYSQDKTVTVALVQQNSDPWVGGVNAYRRDLDTLMRLSDEALASDPAVQLVVWPETAFVPRITWHYKHLYERDKFELVEKLLNYIDAAPVPFVIGNDHGVDGYTRSGSYDVVDYNSVLLFRPGENVVPPQPELYSKMKLVPFTEYFPFEKLFPKLYQLLLNGDTHMWEPGTEAVVFDVGGLKFGSPICFEDTFGFVGRRFVNAGANAIVNLSNDAWSKSPACQYQHLSMALFRSVENRIPSVRATASGQTAIIDPNGKITAMAEPFAQTYLTGSVPVRSMDKKTLYTRYGDYAGIFFAVCAGILLVLGVILKIARRGCADVCTEKNTDC</sequence>
<evidence type="ECO:0000313" key="11">
    <source>
        <dbReference type="EMBL" id="AEE17325.1"/>
    </source>
</evidence>
<dbReference type="InterPro" id="IPR045378">
    <property type="entry name" value="LNT_N"/>
</dbReference>
<comment type="subcellular location">
    <subcellularLocation>
        <location evidence="9">Cell inner membrane</location>
        <topology evidence="9">Multi-pass membrane protein</topology>
    </subcellularLocation>
    <subcellularLocation>
        <location evidence="1">Cell membrane</location>
        <topology evidence="1">Multi-pass membrane protein</topology>
    </subcellularLocation>
</comment>
<keyword evidence="12" id="KW-1185">Reference proteome</keyword>
<reference evidence="12" key="1">
    <citation type="submission" date="2011-04" db="EMBL/GenBank/DDBJ databases">
        <title>The complete genome of Treponema brennaborense DSM 12168.</title>
        <authorList>
            <person name="Lucas S."/>
            <person name="Han J."/>
            <person name="Lapidus A."/>
            <person name="Bruce D."/>
            <person name="Goodwin L."/>
            <person name="Pitluck S."/>
            <person name="Peters L."/>
            <person name="Kyrpides N."/>
            <person name="Mavromatis K."/>
            <person name="Ivanova N."/>
            <person name="Mikhailova N."/>
            <person name="Pagani I."/>
            <person name="Teshima H."/>
            <person name="Detter J.C."/>
            <person name="Tapia R."/>
            <person name="Han C."/>
            <person name="Land M."/>
            <person name="Hauser L."/>
            <person name="Markowitz V."/>
            <person name="Cheng J.-F."/>
            <person name="Hugenholtz P."/>
            <person name="Woyke T."/>
            <person name="Wu D."/>
            <person name="Gronow S."/>
            <person name="Wellnitz S."/>
            <person name="Brambilla E."/>
            <person name="Klenk H.-P."/>
            <person name="Eisen J.A."/>
        </authorList>
    </citation>
    <scope>NUCLEOTIDE SEQUENCE [LARGE SCALE GENOMIC DNA]</scope>
    <source>
        <strain evidence="12">DSM 12168 / CIP 105900 / DD5/3</strain>
    </source>
</reference>
<dbReference type="Pfam" id="PF00795">
    <property type="entry name" value="CN_hydrolase"/>
    <property type="match status" value="1"/>
</dbReference>
<gene>
    <name evidence="9" type="primary">lnt</name>
    <name evidence="11" type="ordered locus">Trebr_1906</name>
</gene>
<dbReference type="PANTHER" id="PTHR38686:SF1">
    <property type="entry name" value="APOLIPOPROTEIN N-ACYLTRANSFERASE"/>
    <property type="match status" value="1"/>
</dbReference>
<dbReference type="InterPro" id="IPR036526">
    <property type="entry name" value="C-N_Hydrolase_sf"/>
</dbReference>
<dbReference type="EMBL" id="CP002696">
    <property type="protein sequence ID" value="AEE17325.1"/>
    <property type="molecule type" value="Genomic_DNA"/>
</dbReference>
<dbReference type="RefSeq" id="WP_013759029.1">
    <property type="nucleotide sequence ID" value="NC_015500.1"/>
</dbReference>
<dbReference type="eggNOG" id="COG0815">
    <property type="taxonomic scope" value="Bacteria"/>
</dbReference>
<evidence type="ECO:0000256" key="6">
    <source>
        <dbReference type="ARBA" id="ARBA00022989"/>
    </source>
</evidence>
<keyword evidence="7 9" id="KW-0472">Membrane</keyword>
<keyword evidence="3 9" id="KW-1003">Cell membrane</keyword>
<evidence type="ECO:0000256" key="4">
    <source>
        <dbReference type="ARBA" id="ARBA00022679"/>
    </source>
</evidence>
<dbReference type="Pfam" id="PF20154">
    <property type="entry name" value="LNT_N"/>
    <property type="match status" value="1"/>
</dbReference>
<dbReference type="GO" id="GO:0005886">
    <property type="term" value="C:plasma membrane"/>
    <property type="evidence" value="ECO:0007669"/>
    <property type="project" value="UniProtKB-SubCell"/>
</dbReference>
<dbReference type="AlphaFoldDB" id="F4LJ16"/>
<protein>
    <recommendedName>
        <fullName evidence="9">Apolipoprotein N-acyltransferase</fullName>
        <shortName evidence="9">ALP N-acyltransferase</shortName>
        <ecNumber evidence="9">2.3.1.269</ecNumber>
    </recommendedName>
</protein>
<name>F4LJ16_TREBD</name>
<evidence type="ECO:0000256" key="8">
    <source>
        <dbReference type="ARBA" id="ARBA00023315"/>
    </source>
</evidence>
<feature type="transmembrane region" description="Helical" evidence="9">
    <location>
        <begin position="66"/>
        <end position="86"/>
    </location>
</feature>
<proteinExistence type="inferred from homology"/>
<evidence type="ECO:0000313" key="12">
    <source>
        <dbReference type="Proteomes" id="UP000006546"/>
    </source>
</evidence>
<dbReference type="UniPathway" id="UPA00666"/>
<comment type="catalytic activity">
    <reaction evidence="9">
        <text>N-terminal S-1,2-diacyl-sn-glyceryl-L-cysteinyl-[lipoprotein] + a glycerophospholipid = N-acyl-S-1,2-diacyl-sn-glyceryl-L-cysteinyl-[lipoprotein] + a 2-acyl-sn-glycero-3-phospholipid + H(+)</text>
        <dbReference type="Rhea" id="RHEA:48228"/>
        <dbReference type="Rhea" id="RHEA-COMP:14681"/>
        <dbReference type="Rhea" id="RHEA-COMP:14684"/>
        <dbReference type="ChEBI" id="CHEBI:15378"/>
        <dbReference type="ChEBI" id="CHEBI:136912"/>
        <dbReference type="ChEBI" id="CHEBI:140656"/>
        <dbReference type="ChEBI" id="CHEBI:140657"/>
        <dbReference type="ChEBI" id="CHEBI:140660"/>
        <dbReference type="EC" id="2.3.1.269"/>
    </reaction>
</comment>
<evidence type="ECO:0000256" key="7">
    <source>
        <dbReference type="ARBA" id="ARBA00023136"/>
    </source>
</evidence>
<dbReference type="SUPFAM" id="SSF56317">
    <property type="entry name" value="Carbon-nitrogen hydrolase"/>
    <property type="match status" value="1"/>
</dbReference>
<comment type="function">
    <text evidence="9">Catalyzes the phospholipid dependent N-acylation of the N-terminal cysteine of apolipoprotein, the last step in lipoprotein maturation.</text>
</comment>
<accession>F4LJ16</accession>
<feature type="transmembrane region" description="Helical" evidence="9">
    <location>
        <begin position="214"/>
        <end position="233"/>
    </location>
</feature>
<dbReference type="EC" id="2.3.1.269" evidence="9"/>
<dbReference type="InterPro" id="IPR003010">
    <property type="entry name" value="C-N_Hydrolase"/>
</dbReference>
<feature type="transmembrane region" description="Helical" evidence="9">
    <location>
        <begin position="528"/>
        <end position="547"/>
    </location>
</feature>
<dbReference type="CDD" id="cd07571">
    <property type="entry name" value="ALP_N-acyl_transferase"/>
    <property type="match status" value="1"/>
</dbReference>
<keyword evidence="4 9" id="KW-0808">Transferase</keyword>
<dbReference type="GO" id="GO:0042158">
    <property type="term" value="P:lipoprotein biosynthetic process"/>
    <property type="evidence" value="ECO:0007669"/>
    <property type="project" value="UniProtKB-UniRule"/>
</dbReference>
<dbReference type="PROSITE" id="PS50263">
    <property type="entry name" value="CN_HYDROLASE"/>
    <property type="match status" value="1"/>
</dbReference>
<dbReference type="InterPro" id="IPR004563">
    <property type="entry name" value="Apolipo_AcylTrfase"/>
</dbReference>
<dbReference type="NCBIfam" id="TIGR00546">
    <property type="entry name" value="lnt"/>
    <property type="match status" value="1"/>
</dbReference>
<dbReference type="STRING" id="906968.Trebr_1906"/>
<dbReference type="Gene3D" id="3.60.110.10">
    <property type="entry name" value="Carbon-nitrogen hydrolase"/>
    <property type="match status" value="1"/>
</dbReference>
<evidence type="ECO:0000259" key="10">
    <source>
        <dbReference type="PROSITE" id="PS50263"/>
    </source>
</evidence>
<comment type="similarity">
    <text evidence="2 9">Belongs to the CN hydrolase family. Apolipoprotein N-acyltransferase subfamily.</text>
</comment>
<dbReference type="GO" id="GO:0016410">
    <property type="term" value="F:N-acyltransferase activity"/>
    <property type="evidence" value="ECO:0007669"/>
    <property type="project" value="UniProtKB-UniRule"/>
</dbReference>
<dbReference type="KEGG" id="tbe:Trebr_1906"/>